<dbReference type="GO" id="GO:0007602">
    <property type="term" value="P:phototransduction"/>
    <property type="evidence" value="ECO:0007669"/>
    <property type="project" value="UniProtKB-KW"/>
</dbReference>
<comment type="caution">
    <text evidence="18">The sequence shown here is derived from an EMBL/GenBank/DDBJ whole genome shotgun (WGS) entry which is preliminary data.</text>
</comment>
<dbReference type="GO" id="GO:0016020">
    <property type="term" value="C:membrane"/>
    <property type="evidence" value="ECO:0007669"/>
    <property type="project" value="UniProtKB-SubCell"/>
</dbReference>
<keyword evidence="11 14" id="KW-0675">Receptor</keyword>
<keyword evidence="5 14" id="KW-0812">Transmembrane</keyword>
<dbReference type="Pfam" id="PF00001">
    <property type="entry name" value="7tm_1"/>
    <property type="match status" value="1"/>
</dbReference>
<sequence>MLNQTDVINRETLDGTLACDLLRKQFVVLYPVEAWKSNGFFDDTDLMDINCHWLQFKPARPAAHFMLAVIYTVVFVIGLVSNIVIVYILLSSRKLLTPANILLVNLAFSDLLIILMIPIFIYNSFLQGPAIGGFGCKAYGFLSGFSGTSTILTLAAVAVDRYLVISRPLELGKKPTRSWSYVTIGLIWFYSATFASLPFLGAGKYVPEGYLTSCSFDYLSDDIGTRIFILIFFIAAWVCPLAAIIFCYAAIIRAVYYVRQNVTRGASDLGVEKQRHRRSPSPIGNSTTPTAREKKIDNQLRGINQPNVEVAIAKIVAGLVVSWIIAWTPYSLIALLGISGQSHLLTPFSSMLPALFAKTAACVDPFIYSLNHPKIRQEIIYRMYNCFLQSAGRRGVSFNSDIPEWKMSGSARATRQQFYHSNLHHGRIAGQLSSSRRLNRGQQVGLSSDIVKGDCSINGKDNKNNISSELSSEGNRSSNIEGLESADIITDMIDCNQDWHFGRLRRLLSGTDETNCTSQIEVSTSLVHIHSTTSNHLVCATSSSMSTQL</sequence>
<evidence type="ECO:0000313" key="19">
    <source>
        <dbReference type="Proteomes" id="UP000820818"/>
    </source>
</evidence>
<protein>
    <recommendedName>
        <fullName evidence="17">G-protein coupled receptors family 1 profile domain-containing protein</fullName>
    </recommendedName>
</protein>
<dbReference type="SUPFAM" id="SSF81321">
    <property type="entry name" value="Family A G protein-coupled receptor-like"/>
    <property type="match status" value="1"/>
</dbReference>
<feature type="transmembrane region" description="Helical" evidence="16">
    <location>
        <begin position="102"/>
        <end position="126"/>
    </location>
</feature>
<evidence type="ECO:0000256" key="16">
    <source>
        <dbReference type="SAM" id="Phobius"/>
    </source>
</evidence>
<evidence type="ECO:0000256" key="6">
    <source>
        <dbReference type="ARBA" id="ARBA00022925"/>
    </source>
</evidence>
<accession>A0AAD5PMC7</accession>
<dbReference type="EMBL" id="WJBH02000200">
    <property type="protein sequence ID" value="KAI9549944.1"/>
    <property type="molecule type" value="Genomic_DNA"/>
</dbReference>
<dbReference type="Gene3D" id="1.20.1070.10">
    <property type="entry name" value="Rhodopsin 7-helix transmembrane proteins"/>
    <property type="match status" value="1"/>
</dbReference>
<dbReference type="GO" id="GO:0009881">
    <property type="term" value="F:photoreceptor activity"/>
    <property type="evidence" value="ECO:0007669"/>
    <property type="project" value="UniProtKB-KW"/>
</dbReference>
<evidence type="ECO:0000256" key="11">
    <source>
        <dbReference type="ARBA" id="ARBA00023170"/>
    </source>
</evidence>
<dbReference type="InterPro" id="IPR027430">
    <property type="entry name" value="Retinal_BS"/>
</dbReference>
<dbReference type="InterPro" id="IPR000276">
    <property type="entry name" value="GPCR_Rhodpsn"/>
</dbReference>
<dbReference type="PROSITE" id="PS50262">
    <property type="entry name" value="G_PROTEIN_RECEP_F1_2"/>
    <property type="match status" value="1"/>
</dbReference>
<keyword evidence="13" id="KW-0844">Vision</keyword>
<evidence type="ECO:0000256" key="9">
    <source>
        <dbReference type="ARBA" id="ARBA00023040"/>
    </source>
</evidence>
<name>A0AAD5PMC7_9CRUS</name>
<reference evidence="18" key="1">
    <citation type="submission" date="2022-05" db="EMBL/GenBank/DDBJ databases">
        <title>A multi-omics perspective on studying reproductive biology in Daphnia sinensis.</title>
        <authorList>
            <person name="Jia J."/>
        </authorList>
    </citation>
    <scope>NUCLEOTIDE SEQUENCE</scope>
    <source>
        <strain evidence="18">WSL</strain>
    </source>
</reference>
<proteinExistence type="inferred from homology"/>
<evidence type="ECO:0000256" key="3">
    <source>
        <dbReference type="ARBA" id="ARBA00022543"/>
    </source>
</evidence>
<feature type="transmembrane region" description="Helical" evidence="16">
    <location>
        <begin position="62"/>
        <end position="90"/>
    </location>
</feature>
<dbReference type="PRINTS" id="PR00237">
    <property type="entry name" value="GPCRRHODOPSN"/>
</dbReference>
<dbReference type="GO" id="GO:0007601">
    <property type="term" value="P:visual perception"/>
    <property type="evidence" value="ECO:0007669"/>
    <property type="project" value="UniProtKB-KW"/>
</dbReference>
<keyword evidence="8" id="KW-0157">Chromophore</keyword>
<keyword evidence="12 14" id="KW-0807">Transducer</keyword>
<evidence type="ECO:0000256" key="15">
    <source>
        <dbReference type="SAM" id="MobiDB-lite"/>
    </source>
</evidence>
<evidence type="ECO:0000256" key="14">
    <source>
        <dbReference type="RuleBase" id="RU000688"/>
    </source>
</evidence>
<organism evidence="18 19">
    <name type="scientific">Daphnia sinensis</name>
    <dbReference type="NCBI Taxonomy" id="1820382"/>
    <lineage>
        <taxon>Eukaryota</taxon>
        <taxon>Metazoa</taxon>
        <taxon>Ecdysozoa</taxon>
        <taxon>Arthropoda</taxon>
        <taxon>Crustacea</taxon>
        <taxon>Branchiopoda</taxon>
        <taxon>Diplostraca</taxon>
        <taxon>Cladocera</taxon>
        <taxon>Anomopoda</taxon>
        <taxon>Daphniidae</taxon>
        <taxon>Daphnia</taxon>
        <taxon>Daphnia similis group</taxon>
    </lineage>
</organism>
<keyword evidence="7 16" id="KW-1133">Transmembrane helix</keyword>
<dbReference type="AlphaFoldDB" id="A0AAD5PMC7"/>
<feature type="transmembrane region" description="Helical" evidence="16">
    <location>
        <begin position="315"/>
        <end position="338"/>
    </location>
</feature>
<feature type="region of interest" description="Disordered" evidence="15">
    <location>
        <begin position="269"/>
        <end position="291"/>
    </location>
</feature>
<evidence type="ECO:0000256" key="12">
    <source>
        <dbReference type="ARBA" id="ARBA00023224"/>
    </source>
</evidence>
<keyword evidence="6" id="KW-0681">Retinal protein</keyword>
<dbReference type="PROSITE" id="PS00238">
    <property type="entry name" value="OPSIN"/>
    <property type="match status" value="1"/>
</dbReference>
<evidence type="ECO:0000256" key="13">
    <source>
        <dbReference type="ARBA" id="ARBA00023305"/>
    </source>
</evidence>
<feature type="transmembrane region" description="Helical" evidence="16">
    <location>
        <begin position="138"/>
        <end position="159"/>
    </location>
</feature>
<dbReference type="Proteomes" id="UP000820818">
    <property type="component" value="Unassembled WGS sequence"/>
</dbReference>
<gene>
    <name evidence="18" type="ORF">GHT06_005214</name>
</gene>
<evidence type="ECO:0000256" key="4">
    <source>
        <dbReference type="ARBA" id="ARBA00022606"/>
    </source>
</evidence>
<keyword evidence="9 14" id="KW-0297">G-protein coupled receptor</keyword>
<dbReference type="InterPro" id="IPR050125">
    <property type="entry name" value="GPCR_opsins"/>
</dbReference>
<evidence type="ECO:0000259" key="17">
    <source>
        <dbReference type="PROSITE" id="PS50262"/>
    </source>
</evidence>
<dbReference type="PANTHER" id="PTHR24240">
    <property type="entry name" value="OPSIN"/>
    <property type="match status" value="1"/>
</dbReference>
<keyword evidence="4" id="KW-0716">Sensory transduction</keyword>
<dbReference type="InterPro" id="IPR017452">
    <property type="entry name" value="GPCR_Rhodpsn_7TM"/>
</dbReference>
<feature type="transmembrane region" description="Helical" evidence="16">
    <location>
        <begin position="179"/>
        <end position="200"/>
    </location>
</feature>
<evidence type="ECO:0000256" key="10">
    <source>
        <dbReference type="ARBA" id="ARBA00023136"/>
    </source>
</evidence>
<evidence type="ECO:0000256" key="1">
    <source>
        <dbReference type="ARBA" id="ARBA00004141"/>
    </source>
</evidence>
<dbReference type="PROSITE" id="PS00237">
    <property type="entry name" value="G_PROTEIN_RECEP_F1_1"/>
    <property type="match status" value="1"/>
</dbReference>
<evidence type="ECO:0000313" key="18">
    <source>
        <dbReference type="EMBL" id="KAI9549944.1"/>
    </source>
</evidence>
<dbReference type="GO" id="GO:0004930">
    <property type="term" value="F:G protein-coupled receptor activity"/>
    <property type="evidence" value="ECO:0007669"/>
    <property type="project" value="UniProtKB-KW"/>
</dbReference>
<evidence type="ECO:0000256" key="7">
    <source>
        <dbReference type="ARBA" id="ARBA00022989"/>
    </source>
</evidence>
<keyword evidence="3" id="KW-0600">Photoreceptor protein</keyword>
<evidence type="ECO:0000256" key="8">
    <source>
        <dbReference type="ARBA" id="ARBA00022991"/>
    </source>
</evidence>
<keyword evidence="10 16" id="KW-0472">Membrane</keyword>
<feature type="domain" description="G-protein coupled receptors family 1 profile" evidence="17">
    <location>
        <begin position="81"/>
        <end position="368"/>
    </location>
</feature>
<feature type="transmembrane region" description="Helical" evidence="16">
    <location>
        <begin position="227"/>
        <end position="251"/>
    </location>
</feature>
<evidence type="ECO:0000256" key="2">
    <source>
        <dbReference type="ARBA" id="ARBA00010663"/>
    </source>
</evidence>
<comment type="subcellular location">
    <subcellularLocation>
        <location evidence="1">Membrane</location>
        <topology evidence="1">Multi-pass membrane protein</topology>
    </subcellularLocation>
</comment>
<keyword evidence="19" id="KW-1185">Reference proteome</keyword>
<evidence type="ECO:0000256" key="5">
    <source>
        <dbReference type="ARBA" id="ARBA00022692"/>
    </source>
</evidence>
<comment type="similarity">
    <text evidence="2 14">Belongs to the G-protein coupled receptor 1 family.</text>
</comment>